<dbReference type="GO" id="GO:0009055">
    <property type="term" value="F:electron transfer activity"/>
    <property type="evidence" value="ECO:0007669"/>
    <property type="project" value="InterPro"/>
</dbReference>
<dbReference type="InterPro" id="IPR001226">
    <property type="entry name" value="Flavodoxin_CS"/>
</dbReference>
<sequence>MGKVLILYYSKDGNTEKMAKYVAEGASQIPGTEIRLKNTETASREDIIWCDGVAVGSPTHLGILSSGMKKFWEDLLPEWQRIDGKIGCAFSSQGGWGGGGELTCMSILTVLMNYGFLVFGVTDYSGHQFTAHYGAVQAGEPRLDKEIEACRRLGKRLAEWVAVYADGRKEFHPLNNLYKRNPWD</sequence>
<keyword evidence="4" id="KW-1185">Reference proteome</keyword>
<dbReference type="InterPro" id="IPR029039">
    <property type="entry name" value="Flavoprotein-like_sf"/>
</dbReference>
<dbReference type="HOGENOM" id="CLU_051402_2_0_10"/>
<dbReference type="KEGG" id="mro:MROS_0154"/>
<dbReference type="AlphaFoldDB" id="I6ZWH6"/>
<dbReference type="PATRIC" id="fig|1191523.3.peg.160"/>
<dbReference type="PANTHER" id="PTHR30546:SF23">
    <property type="entry name" value="FLAVOPROTEIN-LIKE PROTEIN YCP4-RELATED"/>
    <property type="match status" value="1"/>
</dbReference>
<dbReference type="GO" id="GO:0003955">
    <property type="term" value="F:NAD(P)H dehydrogenase (quinone) activity"/>
    <property type="evidence" value="ECO:0007669"/>
    <property type="project" value="TreeGrafter"/>
</dbReference>
<dbReference type="eggNOG" id="COG0655">
    <property type="taxonomic scope" value="Bacteria"/>
</dbReference>
<dbReference type="FunFam" id="3.40.50.360:FF:000069">
    <property type="entry name" value="Flavodoxin"/>
    <property type="match status" value="1"/>
</dbReference>
<dbReference type="Proteomes" id="UP000009011">
    <property type="component" value="Chromosome"/>
</dbReference>
<dbReference type="SUPFAM" id="SSF52218">
    <property type="entry name" value="Flavoproteins"/>
    <property type="match status" value="1"/>
</dbReference>
<feature type="domain" description="Flavodoxin-like" evidence="2">
    <location>
        <begin position="4"/>
        <end position="165"/>
    </location>
</feature>
<accession>I6ZWH6</accession>
<dbReference type="InterPro" id="IPR008254">
    <property type="entry name" value="Flavodoxin/NO_synth"/>
</dbReference>
<dbReference type="STRING" id="1191523.MROS_0154"/>
<evidence type="ECO:0000256" key="1">
    <source>
        <dbReference type="ARBA" id="ARBA00001917"/>
    </source>
</evidence>
<dbReference type="OrthoDB" id="9806350at2"/>
<dbReference type="GO" id="GO:0010181">
    <property type="term" value="F:FMN binding"/>
    <property type="evidence" value="ECO:0007669"/>
    <property type="project" value="InterPro"/>
</dbReference>
<gene>
    <name evidence="3" type="ordered locus">MROS_0154</name>
</gene>
<protein>
    <submittedName>
        <fullName evidence="3">Flavodoxin</fullName>
    </submittedName>
</protein>
<dbReference type="Pfam" id="PF00258">
    <property type="entry name" value="Flavodoxin_1"/>
    <property type="match status" value="1"/>
</dbReference>
<evidence type="ECO:0000313" key="3">
    <source>
        <dbReference type="EMBL" id="AFN73398.1"/>
    </source>
</evidence>
<proteinExistence type="predicted"/>
<evidence type="ECO:0000313" key="4">
    <source>
        <dbReference type="Proteomes" id="UP000009011"/>
    </source>
</evidence>
<dbReference type="RefSeq" id="WP_014854835.1">
    <property type="nucleotide sequence ID" value="NC_018178.1"/>
</dbReference>
<comment type="cofactor">
    <cofactor evidence="1">
        <name>FMN</name>
        <dbReference type="ChEBI" id="CHEBI:58210"/>
    </cofactor>
</comment>
<organism evidence="3 4">
    <name type="scientific">Melioribacter roseus (strain DSM 23840 / JCM 17771 / VKM B-2668 / P3M-2)</name>
    <dbReference type="NCBI Taxonomy" id="1191523"/>
    <lineage>
        <taxon>Bacteria</taxon>
        <taxon>Pseudomonadati</taxon>
        <taxon>Ignavibacteriota</taxon>
        <taxon>Ignavibacteria</taxon>
        <taxon>Ignavibacteriales</taxon>
        <taxon>Melioribacteraceae</taxon>
        <taxon>Melioribacter</taxon>
    </lineage>
</organism>
<dbReference type="PROSITE" id="PS00201">
    <property type="entry name" value="FLAVODOXIN"/>
    <property type="match status" value="1"/>
</dbReference>
<name>I6ZWH6_MELRP</name>
<reference evidence="3 4" key="1">
    <citation type="journal article" date="2013" name="PLoS ONE">
        <title>Genomic analysis of Melioribacter roseus, facultatively anaerobic organotrophic bacterium representing a novel deep lineage within Bacteriodetes/Chlorobi group.</title>
        <authorList>
            <person name="Kadnikov V.V."/>
            <person name="Mardanov A.V."/>
            <person name="Podosokorskaya O.A."/>
            <person name="Gavrilov S.N."/>
            <person name="Kublanov I.V."/>
            <person name="Beletsky A.V."/>
            <person name="Bonch-Osmolovskaya E.A."/>
            <person name="Ravin N.V."/>
        </authorList>
    </citation>
    <scope>NUCLEOTIDE SEQUENCE [LARGE SCALE GENOMIC DNA]</scope>
    <source>
        <strain evidence="4">JCM 17771 / P3M-2</strain>
    </source>
</reference>
<dbReference type="PANTHER" id="PTHR30546">
    <property type="entry name" value="FLAVODOXIN-RELATED PROTEIN WRBA-RELATED"/>
    <property type="match status" value="1"/>
</dbReference>
<dbReference type="GO" id="GO:0016020">
    <property type="term" value="C:membrane"/>
    <property type="evidence" value="ECO:0007669"/>
    <property type="project" value="TreeGrafter"/>
</dbReference>
<evidence type="ECO:0000259" key="2">
    <source>
        <dbReference type="PROSITE" id="PS50902"/>
    </source>
</evidence>
<dbReference type="PROSITE" id="PS50902">
    <property type="entry name" value="FLAVODOXIN_LIKE"/>
    <property type="match status" value="1"/>
</dbReference>
<dbReference type="Gene3D" id="3.40.50.360">
    <property type="match status" value="1"/>
</dbReference>
<dbReference type="EMBL" id="CP003557">
    <property type="protein sequence ID" value="AFN73398.1"/>
    <property type="molecule type" value="Genomic_DNA"/>
</dbReference>